<feature type="compositionally biased region" description="Polar residues" evidence="1">
    <location>
        <begin position="387"/>
        <end position="408"/>
    </location>
</feature>
<proteinExistence type="predicted"/>
<keyword evidence="3" id="KW-1185">Reference proteome</keyword>
<organism evidence="2 3">
    <name type="scientific">Armillaria solidipes</name>
    <dbReference type="NCBI Taxonomy" id="1076256"/>
    <lineage>
        <taxon>Eukaryota</taxon>
        <taxon>Fungi</taxon>
        <taxon>Dikarya</taxon>
        <taxon>Basidiomycota</taxon>
        <taxon>Agaricomycotina</taxon>
        <taxon>Agaricomycetes</taxon>
        <taxon>Agaricomycetidae</taxon>
        <taxon>Agaricales</taxon>
        <taxon>Marasmiineae</taxon>
        <taxon>Physalacriaceae</taxon>
        <taxon>Armillaria</taxon>
    </lineage>
</organism>
<accession>A0A2H3ASW2</accession>
<dbReference type="Proteomes" id="UP000218334">
    <property type="component" value="Unassembled WGS sequence"/>
</dbReference>
<evidence type="ECO:0000313" key="3">
    <source>
        <dbReference type="Proteomes" id="UP000218334"/>
    </source>
</evidence>
<feature type="region of interest" description="Disordered" evidence="1">
    <location>
        <begin position="379"/>
        <end position="420"/>
    </location>
</feature>
<reference evidence="3" key="1">
    <citation type="journal article" date="2017" name="Nat. Ecol. Evol.">
        <title>Genome expansion and lineage-specific genetic innovations in the forest pathogenic fungi Armillaria.</title>
        <authorList>
            <person name="Sipos G."/>
            <person name="Prasanna A.N."/>
            <person name="Walter M.C."/>
            <person name="O'Connor E."/>
            <person name="Balint B."/>
            <person name="Krizsan K."/>
            <person name="Kiss B."/>
            <person name="Hess J."/>
            <person name="Varga T."/>
            <person name="Slot J."/>
            <person name="Riley R."/>
            <person name="Boka B."/>
            <person name="Rigling D."/>
            <person name="Barry K."/>
            <person name="Lee J."/>
            <person name="Mihaltcheva S."/>
            <person name="LaButti K."/>
            <person name="Lipzen A."/>
            <person name="Waldron R."/>
            <person name="Moloney N.M."/>
            <person name="Sperisen C."/>
            <person name="Kredics L."/>
            <person name="Vagvoelgyi C."/>
            <person name="Patrignani A."/>
            <person name="Fitzpatrick D."/>
            <person name="Nagy I."/>
            <person name="Doyle S."/>
            <person name="Anderson J.B."/>
            <person name="Grigoriev I.V."/>
            <person name="Gueldener U."/>
            <person name="Muensterkoetter M."/>
            <person name="Nagy L.G."/>
        </authorList>
    </citation>
    <scope>NUCLEOTIDE SEQUENCE [LARGE SCALE GENOMIC DNA]</scope>
    <source>
        <strain evidence="3">28-4</strain>
    </source>
</reference>
<dbReference type="EMBL" id="KZ293472">
    <property type="protein sequence ID" value="PBK61849.1"/>
    <property type="molecule type" value="Genomic_DNA"/>
</dbReference>
<sequence>MPGTPLCPKCGVRYLNLPTVCNGTFDRDNKGRYYVKCPGFTTPKERASGLRQTCRYFVWVSEAKAKRAIFRYPEWEVHEFLRRGSRSNEGDDDDDGWLSGLPDLDDDDDDSFPFDTVWEMDSSSRTPNRRQHCKLDVCNAIAHRACGLCKSHCLQDLSFVCAAHGAPARCCREAGCQDMVDTVCGRCQTHCTNDLTYACAAHGYPDTPLHPNRPSSSTQPNLLQGPPIGVENHTIFSCQINAAWGERLVNDRKFAVEAATGGERPSIGARRTEAGVVERSKRRDQVLSEKERAIQVTLFYKDGAEAEVFQLFVELKDWPFCFPSHFSIINRVCNISEKELTAFQRYEDGTWVNHEQKVAIQRGDHLILRLLGVKDCPGLQGKKRSRTPSVSATSATTDQPSPTKTMRSSKGVAIPSSSLPASPVKALTAGVQAIDINSDGEEDDDDEVIFIPRPSGLADALSSLPVASDRSLEGAAPNRTGENGWPFMWAVDQHECFLQVDNLIATKEMKVREAFLQVVPQAKRWVDKTWNRHYGVWRRIQNSPEGCRRLLRAINAGRSEQGGGKWSQFIPREKRAE</sequence>
<dbReference type="AlphaFoldDB" id="A0A2H3ASW2"/>
<gene>
    <name evidence="2" type="ORF">ARMSODRAFT_981226</name>
</gene>
<evidence type="ECO:0000256" key="1">
    <source>
        <dbReference type="SAM" id="MobiDB-lite"/>
    </source>
</evidence>
<evidence type="ECO:0000313" key="2">
    <source>
        <dbReference type="EMBL" id="PBK61849.1"/>
    </source>
</evidence>
<protein>
    <submittedName>
        <fullName evidence="2">Uncharacterized protein</fullName>
    </submittedName>
</protein>
<feature type="region of interest" description="Disordered" evidence="1">
    <location>
        <begin position="85"/>
        <end position="108"/>
    </location>
</feature>
<name>A0A2H3ASW2_9AGAR</name>